<evidence type="ECO:0000259" key="7">
    <source>
        <dbReference type="Pfam" id="PF14322"/>
    </source>
</evidence>
<evidence type="ECO:0000259" key="6">
    <source>
        <dbReference type="Pfam" id="PF07980"/>
    </source>
</evidence>
<accession>A0ABX7SYC7</accession>
<dbReference type="PROSITE" id="PS51257">
    <property type="entry name" value="PROKAR_LIPOPROTEIN"/>
    <property type="match status" value="1"/>
</dbReference>
<keyword evidence="4" id="KW-0472">Membrane</keyword>
<evidence type="ECO:0000313" key="9">
    <source>
        <dbReference type="Proteomes" id="UP000663935"/>
    </source>
</evidence>
<sequence length="571" mass="64408">MKKLIYISLILLITATSCDSDYLDTKNLYEKDIDNFYKTPQDIKDAIAGVYHSLFTVSPLSNEHITSNLLSDMMLGGGGAGDQHAKNVDNFLDPAIDTYAELWKVTYNGITRANAIIEKVSEIEFNTFFDSPAEASKFKSETLAEAYFMRAFLYFRAAKFFGGMPLILKINDARDVPRASITDTFAQISSDLKKAIENFPTVNQLNIPTSRYGHANKWVAEAYLGRVYLYYTGYMTNIEGQSTSELPLAEGGSLSKTDVANFLQDCISNSGYQLTPDFRNIWPYSYINEAAGANVFPYATNQNLSWVGQDGHSPTYGTGNNETMFMVRYATSEWGRGGNGQGPKFTNRACLFQGIRDNSTLEPFGQGWGWCTVNPKLWNNWDDADPRKKGSIIEVGDSEQGTQGYEADKGDHETGFFNKKYTPLQFNGPDGLKGLFHYIYDDFDNFQLWHAQDFILMRFADVLLMHSEITETADGLNRVRQRANLAPIAYSLDALKNERVHELSFEGLRWFDLVRWGDVTTAFDASINVRNSGIEQVYKVNYRPETKGLLPIPETEINLSNGKYKQNPGWE</sequence>
<evidence type="ECO:0000256" key="5">
    <source>
        <dbReference type="ARBA" id="ARBA00023237"/>
    </source>
</evidence>
<dbReference type="EMBL" id="CP071795">
    <property type="protein sequence ID" value="QTD38498.1"/>
    <property type="molecule type" value="Genomic_DNA"/>
</dbReference>
<dbReference type="InterPro" id="IPR033985">
    <property type="entry name" value="SusD-like_N"/>
</dbReference>
<dbReference type="Proteomes" id="UP000663935">
    <property type="component" value="Chromosome"/>
</dbReference>
<evidence type="ECO:0000256" key="1">
    <source>
        <dbReference type="ARBA" id="ARBA00004442"/>
    </source>
</evidence>
<reference evidence="8 9" key="1">
    <citation type="submission" date="2021-03" db="EMBL/GenBank/DDBJ databases">
        <title>Complete genome of Polaribacter_sp.G4M1.</title>
        <authorList>
            <person name="Jeong S.W."/>
            <person name="Bae J.W."/>
        </authorList>
    </citation>
    <scope>NUCLEOTIDE SEQUENCE [LARGE SCALE GENOMIC DNA]</scope>
    <source>
        <strain evidence="8 9">G4M1</strain>
    </source>
</reference>
<name>A0ABX7SYC7_9FLAO</name>
<dbReference type="RefSeq" id="WP_207972628.1">
    <property type="nucleotide sequence ID" value="NZ_CP071795.1"/>
</dbReference>
<protein>
    <submittedName>
        <fullName evidence="8">RagB/SusD family nutrient uptake outer membrane protein</fullName>
    </submittedName>
</protein>
<gene>
    <name evidence="8" type="ORF">JL193_04200</name>
</gene>
<evidence type="ECO:0000256" key="3">
    <source>
        <dbReference type="ARBA" id="ARBA00022729"/>
    </source>
</evidence>
<dbReference type="SUPFAM" id="SSF48452">
    <property type="entry name" value="TPR-like"/>
    <property type="match status" value="1"/>
</dbReference>
<comment type="similarity">
    <text evidence="2">Belongs to the SusD family.</text>
</comment>
<comment type="subcellular location">
    <subcellularLocation>
        <location evidence="1">Cell outer membrane</location>
    </subcellularLocation>
</comment>
<feature type="domain" description="RagB/SusD" evidence="6">
    <location>
        <begin position="379"/>
        <end position="570"/>
    </location>
</feature>
<keyword evidence="5" id="KW-0998">Cell outer membrane</keyword>
<organism evidence="8 9">
    <name type="scientific">Polaribacter batillariae</name>
    <dbReference type="NCBI Taxonomy" id="2808900"/>
    <lineage>
        <taxon>Bacteria</taxon>
        <taxon>Pseudomonadati</taxon>
        <taxon>Bacteroidota</taxon>
        <taxon>Flavobacteriia</taxon>
        <taxon>Flavobacteriales</taxon>
        <taxon>Flavobacteriaceae</taxon>
    </lineage>
</organism>
<evidence type="ECO:0000256" key="2">
    <source>
        <dbReference type="ARBA" id="ARBA00006275"/>
    </source>
</evidence>
<dbReference type="InterPro" id="IPR012944">
    <property type="entry name" value="SusD_RagB_dom"/>
</dbReference>
<keyword evidence="9" id="KW-1185">Reference proteome</keyword>
<dbReference type="Pfam" id="PF14322">
    <property type="entry name" value="SusD-like_3"/>
    <property type="match status" value="1"/>
</dbReference>
<evidence type="ECO:0000313" key="8">
    <source>
        <dbReference type="EMBL" id="QTD38498.1"/>
    </source>
</evidence>
<dbReference type="Gene3D" id="1.25.40.390">
    <property type="match status" value="1"/>
</dbReference>
<dbReference type="Pfam" id="PF07980">
    <property type="entry name" value="SusD_RagB"/>
    <property type="match status" value="1"/>
</dbReference>
<proteinExistence type="inferred from homology"/>
<evidence type="ECO:0000256" key="4">
    <source>
        <dbReference type="ARBA" id="ARBA00023136"/>
    </source>
</evidence>
<dbReference type="InterPro" id="IPR011990">
    <property type="entry name" value="TPR-like_helical_dom_sf"/>
</dbReference>
<keyword evidence="3" id="KW-0732">Signal</keyword>
<feature type="domain" description="SusD-like N-terminal" evidence="7">
    <location>
        <begin position="21"/>
        <end position="229"/>
    </location>
</feature>